<evidence type="ECO:0000313" key="10">
    <source>
        <dbReference type="EMBL" id="OGD23282.1"/>
    </source>
</evidence>
<evidence type="ECO:0000256" key="7">
    <source>
        <dbReference type="RuleBase" id="RU004413"/>
    </source>
</evidence>
<accession>A0A1F5AY08</accession>
<sequence>MLLPKKTKHRKWHKGRKRTRGVETRGTVLSFGAFGLKAKGRAWLTSRQIEAARRAMTRYVQRSGKIWIRVFPDKPITKKGQEVPMGGGKGSVDHYVAVVKPGRILFEMDGIDEKTAQEALRKASSKLPLLTRFVKREM</sequence>
<dbReference type="InterPro" id="IPR036920">
    <property type="entry name" value="Ribosomal_uL16_sf"/>
</dbReference>
<evidence type="ECO:0000256" key="3">
    <source>
        <dbReference type="ARBA" id="ARBA00022980"/>
    </source>
</evidence>
<dbReference type="Pfam" id="PF00252">
    <property type="entry name" value="Ribosomal_L16"/>
    <property type="match status" value="1"/>
</dbReference>
<keyword evidence="6 8" id="KW-0694">RNA-binding</keyword>
<evidence type="ECO:0000256" key="6">
    <source>
        <dbReference type="HAMAP-Rule" id="MF_01342"/>
    </source>
</evidence>
<protein>
    <recommendedName>
        <fullName evidence="5 6">Large ribosomal subunit protein uL16</fullName>
    </recommendedName>
</protein>
<comment type="subunit">
    <text evidence="6 8">Part of the 50S ribosomal subunit.</text>
</comment>
<dbReference type="EMBL" id="MEYI01000046">
    <property type="protein sequence ID" value="OGD23282.1"/>
    <property type="molecule type" value="Genomic_DNA"/>
</dbReference>
<dbReference type="NCBIfam" id="TIGR01164">
    <property type="entry name" value="rplP_bact"/>
    <property type="match status" value="1"/>
</dbReference>
<comment type="caution">
    <text evidence="10">The sequence shown here is derived from an EMBL/GenBank/DDBJ whole genome shotgun (WGS) entry which is preliminary data.</text>
</comment>
<reference evidence="10 11" key="1">
    <citation type="journal article" date="2016" name="Nat. Commun.">
        <title>Thousands of microbial genomes shed light on interconnected biogeochemical processes in an aquifer system.</title>
        <authorList>
            <person name="Anantharaman K."/>
            <person name="Brown C.T."/>
            <person name="Hug L.A."/>
            <person name="Sharon I."/>
            <person name="Castelle C.J."/>
            <person name="Probst A.J."/>
            <person name="Thomas B.C."/>
            <person name="Singh A."/>
            <person name="Wilkins M.J."/>
            <person name="Karaoz U."/>
            <person name="Brodie E.L."/>
            <person name="Williams K.H."/>
            <person name="Hubbard S.S."/>
            <person name="Banfield J.F."/>
        </authorList>
    </citation>
    <scope>NUCLEOTIDE SEQUENCE [LARGE SCALE GENOMIC DNA]</scope>
</reference>
<keyword evidence="2 6" id="KW-0820">tRNA-binding</keyword>
<dbReference type="InterPro" id="IPR000114">
    <property type="entry name" value="Ribosomal_uL16_bact-type"/>
</dbReference>
<keyword evidence="3 6" id="KW-0689">Ribosomal protein</keyword>
<evidence type="ECO:0000256" key="4">
    <source>
        <dbReference type="ARBA" id="ARBA00023274"/>
    </source>
</evidence>
<dbReference type="GO" id="GO:0019843">
    <property type="term" value="F:rRNA binding"/>
    <property type="evidence" value="ECO:0007669"/>
    <property type="project" value="UniProtKB-UniRule"/>
</dbReference>
<evidence type="ECO:0000256" key="2">
    <source>
        <dbReference type="ARBA" id="ARBA00022555"/>
    </source>
</evidence>
<dbReference type="Proteomes" id="UP000176639">
    <property type="component" value="Unassembled WGS sequence"/>
</dbReference>
<feature type="region of interest" description="Disordered" evidence="9">
    <location>
        <begin position="1"/>
        <end position="20"/>
    </location>
</feature>
<dbReference type="AlphaFoldDB" id="A0A1F5AY08"/>
<keyword evidence="4 6" id="KW-0687">Ribonucleoprotein</keyword>
<dbReference type="PANTHER" id="PTHR12220">
    <property type="entry name" value="50S/60S RIBOSOMAL PROTEIN L16"/>
    <property type="match status" value="1"/>
</dbReference>
<dbReference type="PRINTS" id="PR00060">
    <property type="entry name" value="RIBOSOMALL16"/>
</dbReference>
<feature type="compositionally biased region" description="Basic residues" evidence="9">
    <location>
        <begin position="1"/>
        <end position="19"/>
    </location>
</feature>
<evidence type="ECO:0000313" key="11">
    <source>
        <dbReference type="Proteomes" id="UP000176639"/>
    </source>
</evidence>
<dbReference type="GO" id="GO:0006412">
    <property type="term" value="P:translation"/>
    <property type="evidence" value="ECO:0007669"/>
    <property type="project" value="UniProtKB-UniRule"/>
</dbReference>
<dbReference type="CDD" id="cd01433">
    <property type="entry name" value="Ribosomal_L16_L10e"/>
    <property type="match status" value="1"/>
</dbReference>
<comment type="function">
    <text evidence="6 8">Binds 23S rRNA and is also seen to make contacts with the A and possibly P site tRNAs.</text>
</comment>
<dbReference type="GO" id="GO:0000049">
    <property type="term" value="F:tRNA binding"/>
    <property type="evidence" value="ECO:0007669"/>
    <property type="project" value="UniProtKB-KW"/>
</dbReference>
<name>A0A1F5AY08_9BACT</name>
<evidence type="ECO:0000256" key="5">
    <source>
        <dbReference type="ARBA" id="ARBA00035198"/>
    </source>
</evidence>
<keyword evidence="6 8" id="KW-0699">rRNA-binding</keyword>
<evidence type="ECO:0000256" key="1">
    <source>
        <dbReference type="ARBA" id="ARBA00008931"/>
    </source>
</evidence>
<organism evidence="10 11">
    <name type="scientific">Candidatus Azambacteria bacterium RBG_16_47_10</name>
    <dbReference type="NCBI Taxonomy" id="1797292"/>
    <lineage>
        <taxon>Bacteria</taxon>
        <taxon>Candidatus Azamiibacteriota</taxon>
    </lineage>
</organism>
<dbReference type="InterPro" id="IPR047873">
    <property type="entry name" value="Ribosomal_uL16"/>
</dbReference>
<dbReference type="GO" id="GO:0022625">
    <property type="term" value="C:cytosolic large ribosomal subunit"/>
    <property type="evidence" value="ECO:0007669"/>
    <property type="project" value="TreeGrafter"/>
</dbReference>
<dbReference type="SUPFAM" id="SSF54686">
    <property type="entry name" value="Ribosomal protein L16p/L10e"/>
    <property type="match status" value="1"/>
</dbReference>
<gene>
    <name evidence="6" type="primary">rplP</name>
    <name evidence="10" type="ORF">A2Z10_00050</name>
</gene>
<dbReference type="InterPro" id="IPR016180">
    <property type="entry name" value="Ribosomal_uL16_dom"/>
</dbReference>
<dbReference type="Gene3D" id="3.90.1170.10">
    <property type="entry name" value="Ribosomal protein L10e/L16"/>
    <property type="match status" value="1"/>
</dbReference>
<comment type="similarity">
    <text evidence="1 6 7">Belongs to the universal ribosomal protein uL16 family.</text>
</comment>
<dbReference type="PANTHER" id="PTHR12220:SF13">
    <property type="entry name" value="LARGE RIBOSOMAL SUBUNIT PROTEIN UL16M"/>
    <property type="match status" value="1"/>
</dbReference>
<dbReference type="HAMAP" id="MF_01342">
    <property type="entry name" value="Ribosomal_uL16"/>
    <property type="match status" value="1"/>
</dbReference>
<evidence type="ECO:0000256" key="9">
    <source>
        <dbReference type="SAM" id="MobiDB-lite"/>
    </source>
</evidence>
<dbReference type="FunFam" id="3.90.1170.10:FF:000001">
    <property type="entry name" value="50S ribosomal protein L16"/>
    <property type="match status" value="1"/>
</dbReference>
<evidence type="ECO:0000256" key="8">
    <source>
        <dbReference type="RuleBase" id="RU004414"/>
    </source>
</evidence>
<proteinExistence type="inferred from homology"/>
<dbReference type="GO" id="GO:0003735">
    <property type="term" value="F:structural constituent of ribosome"/>
    <property type="evidence" value="ECO:0007669"/>
    <property type="project" value="InterPro"/>
</dbReference>